<keyword evidence="2" id="KW-0812">Transmembrane</keyword>
<comment type="caution">
    <text evidence="3">The sequence shown here is derived from an EMBL/GenBank/DDBJ whole genome shotgun (WGS) entry which is preliminary data.</text>
</comment>
<keyword evidence="2" id="KW-0472">Membrane</keyword>
<dbReference type="OrthoDB" id="5376312at2759"/>
<dbReference type="Proteomes" id="UP000651452">
    <property type="component" value="Unassembled WGS sequence"/>
</dbReference>
<accession>A0A8H7MJD2</accession>
<proteinExistence type="predicted"/>
<feature type="compositionally biased region" description="Low complexity" evidence="1">
    <location>
        <begin position="299"/>
        <end position="312"/>
    </location>
</feature>
<evidence type="ECO:0000256" key="2">
    <source>
        <dbReference type="SAM" id="Phobius"/>
    </source>
</evidence>
<gene>
    <name evidence="3" type="ORF">EKO04_003262</name>
</gene>
<feature type="region of interest" description="Disordered" evidence="1">
    <location>
        <begin position="372"/>
        <end position="447"/>
    </location>
</feature>
<sequence length="447" mass="49858">MRLPALQAREGALERRMDKQNKSFIIVCFTPPPAAPTLCRPVAPSPRRPVAIIVVAIFAILVTTYLVTLRFRRPFSALRPTDKSTDKLPSLFSWSHFRRRNRHDYSTSLQDTEYRGHSVSDTRDREMSGANDPERQSGTAGVDRNTSVRSVMTLPAYSHSVRENERVLGREGERAGMDNVLELPETADDEEVQRNEEMESLYQIRLARRAEAADREARRQARRDARARGDHIALAEIRRRAEEAADLSVSQLLIAEHQSRNRDRRVSSVAYGDLGVARHDGTRLRANSHDSDNRPLLDGAASISGISGRSRGLTNNSTNTLDTHQRGLSVTSLARSSVDSRASDDFFPPAVQIRSNSSNNHPASGFQTVALGQERSRSASRSRGATPSPEVPHEEAPAYEDPPDYTSPVERRAPQLPRLPTLERLPSIRLVTTEPTPIDPNPQSSFR</sequence>
<name>A0A8H7MJD2_9PLEO</name>
<evidence type="ECO:0000313" key="3">
    <source>
        <dbReference type="EMBL" id="KAF9698679.1"/>
    </source>
</evidence>
<dbReference type="EMBL" id="RZGK01000005">
    <property type="protein sequence ID" value="KAF9698679.1"/>
    <property type="molecule type" value="Genomic_DNA"/>
</dbReference>
<keyword evidence="4" id="KW-1185">Reference proteome</keyword>
<keyword evidence="2" id="KW-1133">Transmembrane helix</keyword>
<dbReference type="AlphaFoldDB" id="A0A8H7MJD2"/>
<feature type="compositionally biased region" description="Polar residues" evidence="1">
    <location>
        <begin position="136"/>
        <end position="148"/>
    </location>
</feature>
<feature type="compositionally biased region" description="Basic and acidic residues" evidence="1">
    <location>
        <begin position="112"/>
        <end position="135"/>
    </location>
</feature>
<protein>
    <submittedName>
        <fullName evidence="3">Uncharacterized protein</fullName>
    </submittedName>
</protein>
<feature type="compositionally biased region" description="Polar residues" evidence="1">
    <location>
        <begin position="313"/>
        <end position="331"/>
    </location>
</feature>
<feature type="region of interest" description="Disordered" evidence="1">
    <location>
        <begin position="284"/>
        <end position="344"/>
    </location>
</feature>
<feature type="transmembrane region" description="Helical" evidence="2">
    <location>
        <begin position="49"/>
        <end position="69"/>
    </location>
</feature>
<organism evidence="3 4">
    <name type="scientific">Ascochyta lentis</name>
    <dbReference type="NCBI Taxonomy" id="205686"/>
    <lineage>
        <taxon>Eukaryota</taxon>
        <taxon>Fungi</taxon>
        <taxon>Dikarya</taxon>
        <taxon>Ascomycota</taxon>
        <taxon>Pezizomycotina</taxon>
        <taxon>Dothideomycetes</taxon>
        <taxon>Pleosporomycetidae</taxon>
        <taxon>Pleosporales</taxon>
        <taxon>Pleosporineae</taxon>
        <taxon>Didymellaceae</taxon>
        <taxon>Ascochyta</taxon>
    </lineage>
</organism>
<evidence type="ECO:0000256" key="1">
    <source>
        <dbReference type="SAM" id="MobiDB-lite"/>
    </source>
</evidence>
<feature type="compositionally biased region" description="Basic and acidic residues" evidence="1">
    <location>
        <begin position="284"/>
        <end position="295"/>
    </location>
</feature>
<evidence type="ECO:0000313" key="4">
    <source>
        <dbReference type="Proteomes" id="UP000651452"/>
    </source>
</evidence>
<reference evidence="3" key="2">
    <citation type="submission" date="2020-09" db="EMBL/GenBank/DDBJ databases">
        <title>Reference genome assembly for Australian Ascochyta lentis isolate Al4.</title>
        <authorList>
            <person name="Lee R.C."/>
            <person name="Farfan-Caceres L.M."/>
            <person name="Debler J.W."/>
            <person name="Williams A.H."/>
            <person name="Henares B.M."/>
        </authorList>
    </citation>
    <scope>NUCLEOTIDE SEQUENCE</scope>
    <source>
        <strain evidence="3">Al4</strain>
    </source>
</reference>
<feature type="region of interest" description="Disordered" evidence="1">
    <location>
        <begin position="108"/>
        <end position="148"/>
    </location>
</feature>
<reference evidence="3" key="1">
    <citation type="submission" date="2018-12" db="EMBL/GenBank/DDBJ databases">
        <authorList>
            <person name="Syme R.A."/>
            <person name="Farfan-Caceres L."/>
            <person name="Lichtenzveig J."/>
        </authorList>
    </citation>
    <scope>NUCLEOTIDE SEQUENCE</scope>
    <source>
        <strain evidence="3">Al4</strain>
    </source>
</reference>